<organism evidence="1 2">
    <name type="scientific">Salvia divinorum</name>
    <name type="common">Maria pastora</name>
    <name type="synonym">Diviner's sage</name>
    <dbReference type="NCBI Taxonomy" id="28513"/>
    <lineage>
        <taxon>Eukaryota</taxon>
        <taxon>Viridiplantae</taxon>
        <taxon>Streptophyta</taxon>
        <taxon>Embryophyta</taxon>
        <taxon>Tracheophyta</taxon>
        <taxon>Spermatophyta</taxon>
        <taxon>Magnoliopsida</taxon>
        <taxon>eudicotyledons</taxon>
        <taxon>Gunneridae</taxon>
        <taxon>Pentapetalae</taxon>
        <taxon>asterids</taxon>
        <taxon>lamiids</taxon>
        <taxon>Lamiales</taxon>
        <taxon>Lamiaceae</taxon>
        <taxon>Nepetoideae</taxon>
        <taxon>Mentheae</taxon>
        <taxon>Salviinae</taxon>
        <taxon>Salvia</taxon>
        <taxon>Salvia subgen. Calosphace</taxon>
    </lineage>
</organism>
<name>A0ABD1H214_SALDI</name>
<dbReference type="Proteomes" id="UP001567538">
    <property type="component" value="Unassembled WGS sequence"/>
</dbReference>
<dbReference type="AlphaFoldDB" id="A0ABD1H214"/>
<keyword evidence="2" id="KW-1185">Reference proteome</keyword>
<proteinExistence type="predicted"/>
<evidence type="ECO:0000313" key="1">
    <source>
        <dbReference type="EMBL" id="KAL1550292.1"/>
    </source>
</evidence>
<comment type="caution">
    <text evidence="1">The sequence shown here is derived from an EMBL/GenBank/DDBJ whole genome shotgun (WGS) entry which is preliminary data.</text>
</comment>
<evidence type="ECO:0000313" key="2">
    <source>
        <dbReference type="Proteomes" id="UP001567538"/>
    </source>
</evidence>
<dbReference type="EMBL" id="JBEAFC010000007">
    <property type="protein sequence ID" value="KAL1550292.1"/>
    <property type="molecule type" value="Genomic_DNA"/>
</dbReference>
<accession>A0ABD1H214</accession>
<reference evidence="1 2" key="1">
    <citation type="submission" date="2024-06" db="EMBL/GenBank/DDBJ databases">
        <title>A chromosome level genome sequence of Diviner's sage (Salvia divinorum).</title>
        <authorList>
            <person name="Ford S.A."/>
            <person name="Ro D.-K."/>
            <person name="Ness R.W."/>
            <person name="Phillips M.A."/>
        </authorList>
    </citation>
    <scope>NUCLEOTIDE SEQUENCE [LARGE SCALE GENOMIC DNA]</scope>
    <source>
        <strain evidence="1">SAF-2024a</strain>
        <tissue evidence="1">Leaf</tissue>
    </source>
</reference>
<protein>
    <submittedName>
        <fullName evidence="1">Uncharacterized protein</fullName>
    </submittedName>
</protein>
<gene>
    <name evidence="1" type="ORF">AAHA92_18274</name>
</gene>
<sequence length="220" mass="25215">MFSLNSRLFFPLYSLTFYNQISCTPKNPSSFNQEVLYVFHKPFAIVITCFDLKFLANSNNSINSTPLNHSRNKQKLGKKQPIVERNLTLTSYNNEEHWIDKVIRRRETYEEIHVLISVERSGVDSIERGESRSSVPRRSGRRLIGSIETGEQISHSFRLVVHREAMRNSTLNLAAPIIGEMGKRSCGRRPWVWWSSRQGRSGRGAHDAIARVPKISAGEL</sequence>